<dbReference type="OrthoDB" id="159440at2"/>
<protein>
    <submittedName>
        <fullName evidence="1">Uncharacterized protein</fullName>
    </submittedName>
</protein>
<dbReference type="EMBL" id="CP032125">
    <property type="protein sequence ID" value="AXX98176.1"/>
    <property type="molecule type" value="Genomic_DNA"/>
</dbReference>
<accession>A0A347UH48</accession>
<sequence length="114" mass="13035">MLNRLNLLWQNHKLLLLAFILAAAATLMFAVRLVVVTLYFSNPTHQNQPLEGWMTPRYLAYSYDLTADELEQVLGIDPSSVSRIHLKNLLKDQGITLQELQSRLDTIKTRKAAE</sequence>
<evidence type="ECO:0000313" key="2">
    <source>
        <dbReference type="Proteomes" id="UP000261704"/>
    </source>
</evidence>
<organism evidence="1 2">
    <name type="scientific">Profundibacter amoris</name>
    <dbReference type="NCBI Taxonomy" id="2171755"/>
    <lineage>
        <taxon>Bacteria</taxon>
        <taxon>Pseudomonadati</taxon>
        <taxon>Pseudomonadota</taxon>
        <taxon>Alphaproteobacteria</taxon>
        <taxon>Rhodobacterales</taxon>
        <taxon>Paracoccaceae</taxon>
        <taxon>Profundibacter</taxon>
    </lineage>
</organism>
<dbReference type="AlphaFoldDB" id="A0A347UH48"/>
<dbReference type="KEGG" id="pamo:BAR1_09680"/>
<reference evidence="1 2" key="1">
    <citation type="submission" date="2018-09" db="EMBL/GenBank/DDBJ databases">
        <title>Profundibacter amoris BAR1 gen. nov., sp. nov., a new member of the Roseobacter clade isolated at Lokis Castle Vent Field on the Arctic Mid-Oceanic Ridge.</title>
        <authorList>
            <person name="Le Moine Bauer S."/>
            <person name="Sjoeberg A.G."/>
            <person name="L'Haridon S."/>
            <person name="Stokke R."/>
            <person name="Roalkvam I."/>
            <person name="Steen I.H."/>
            <person name="Dahle H."/>
        </authorList>
    </citation>
    <scope>NUCLEOTIDE SEQUENCE [LARGE SCALE GENOMIC DNA]</scope>
    <source>
        <strain evidence="1 2">BAR1</strain>
    </source>
</reference>
<proteinExistence type="predicted"/>
<name>A0A347UH48_9RHOB</name>
<evidence type="ECO:0000313" key="1">
    <source>
        <dbReference type="EMBL" id="AXX98176.1"/>
    </source>
</evidence>
<keyword evidence="2" id="KW-1185">Reference proteome</keyword>
<dbReference type="Proteomes" id="UP000261704">
    <property type="component" value="Chromosome"/>
</dbReference>
<gene>
    <name evidence="1" type="ORF">BAR1_09680</name>
</gene>
<dbReference type="RefSeq" id="WP_118942832.1">
    <property type="nucleotide sequence ID" value="NZ_CP032125.1"/>
</dbReference>